<gene>
    <name evidence="2" type="ORF">PPEP_a0281</name>
</gene>
<feature type="signal peptide" evidence="1">
    <location>
        <begin position="1"/>
        <end position="37"/>
    </location>
</feature>
<accession>A0A8I0T4Q3</accession>
<evidence type="ECO:0000313" key="3">
    <source>
        <dbReference type="Proteomes" id="UP000660708"/>
    </source>
</evidence>
<organism evidence="2 3">
    <name type="scientific">Pseudoalteromonas peptidolytica F12-50-A1</name>
    <dbReference type="NCBI Taxonomy" id="1315280"/>
    <lineage>
        <taxon>Bacteria</taxon>
        <taxon>Pseudomonadati</taxon>
        <taxon>Pseudomonadota</taxon>
        <taxon>Gammaproteobacteria</taxon>
        <taxon>Alteromonadales</taxon>
        <taxon>Pseudoalteromonadaceae</taxon>
        <taxon>Pseudoalteromonas</taxon>
    </lineage>
</organism>
<dbReference type="AlphaFoldDB" id="A0A8I0T4Q3"/>
<reference evidence="2 3" key="1">
    <citation type="submission" date="2015-06" db="EMBL/GenBank/DDBJ databases">
        <title>Genome sequence of Pseudoalteromonas peptidolytica.</title>
        <authorList>
            <person name="Xie B.-B."/>
            <person name="Rong J.-C."/>
            <person name="Qin Q.-L."/>
            <person name="Zhang Y.-Z."/>
        </authorList>
    </citation>
    <scope>NUCLEOTIDE SEQUENCE [LARGE SCALE GENOMIC DNA]</scope>
    <source>
        <strain evidence="2 3">F12-50-A1</strain>
    </source>
</reference>
<comment type="caution">
    <text evidence="2">The sequence shown here is derived from an EMBL/GenBank/DDBJ whole genome shotgun (WGS) entry which is preliminary data.</text>
</comment>
<name>A0A8I0T4Q3_9GAMM</name>
<evidence type="ECO:0000313" key="2">
    <source>
        <dbReference type="EMBL" id="MBE0345409.1"/>
    </source>
</evidence>
<sequence>MIYPLKQVGITLIMDKIMRIKTFCLTTLCLFSLSVSAANDVYGTVDQLITRSGANGDHAVYFRIEVMKEYSNFETCIANGDELTWQLDLSSPVAQYQFDILKKSYSERLPVRIIGHEDVCANGEAQSDKIFELSPWSWSEYSMKKVAAPK</sequence>
<evidence type="ECO:0008006" key="4">
    <source>
        <dbReference type="Google" id="ProtNLM"/>
    </source>
</evidence>
<dbReference type="EMBL" id="AQHF01000020">
    <property type="protein sequence ID" value="MBE0345409.1"/>
    <property type="molecule type" value="Genomic_DNA"/>
</dbReference>
<keyword evidence="3" id="KW-1185">Reference proteome</keyword>
<dbReference type="Proteomes" id="UP000660708">
    <property type="component" value="Unassembled WGS sequence"/>
</dbReference>
<evidence type="ECO:0000256" key="1">
    <source>
        <dbReference type="SAM" id="SignalP"/>
    </source>
</evidence>
<feature type="chain" id="PRO_5034303299" description="OmpA-like domain-containing protein" evidence="1">
    <location>
        <begin position="38"/>
        <end position="150"/>
    </location>
</feature>
<keyword evidence="1" id="KW-0732">Signal</keyword>
<proteinExistence type="predicted"/>
<protein>
    <recommendedName>
        <fullName evidence="4">OmpA-like domain-containing protein</fullName>
    </recommendedName>
</protein>